<comment type="caution">
    <text evidence="1">The sequence shown here is derived from an EMBL/GenBank/DDBJ whole genome shotgun (WGS) entry which is preliminary data.</text>
</comment>
<dbReference type="OrthoDB" id="5944409at2"/>
<dbReference type="EMBL" id="SMCS01000001">
    <property type="protein sequence ID" value="TCV97171.1"/>
    <property type="molecule type" value="Genomic_DNA"/>
</dbReference>
<reference evidence="1 2" key="1">
    <citation type="submission" date="2019-03" db="EMBL/GenBank/DDBJ databases">
        <title>Above-ground endophytic microbial communities from plants in different locations in the United States.</title>
        <authorList>
            <person name="Frank C."/>
        </authorList>
    </citation>
    <scope>NUCLEOTIDE SEQUENCE [LARGE SCALE GENOMIC DNA]</scope>
    <source>
        <strain evidence="1 2">LP_13_YM</strain>
    </source>
</reference>
<dbReference type="RefSeq" id="WP_132141254.1">
    <property type="nucleotide sequence ID" value="NZ_SMCS01000001.1"/>
</dbReference>
<dbReference type="Proteomes" id="UP000295645">
    <property type="component" value="Unassembled WGS sequence"/>
</dbReference>
<organism evidence="1 2">
    <name type="scientific">Luteibacter rhizovicinus</name>
    <dbReference type="NCBI Taxonomy" id="242606"/>
    <lineage>
        <taxon>Bacteria</taxon>
        <taxon>Pseudomonadati</taxon>
        <taxon>Pseudomonadota</taxon>
        <taxon>Gammaproteobacteria</taxon>
        <taxon>Lysobacterales</taxon>
        <taxon>Rhodanobacteraceae</taxon>
        <taxon>Luteibacter</taxon>
    </lineage>
</organism>
<evidence type="ECO:0000313" key="1">
    <source>
        <dbReference type="EMBL" id="TCV97171.1"/>
    </source>
</evidence>
<sequence length="232" mass="25420">MATTDVYPLPYSERGDGFAIQAVTHWLRKVPGRRALGLLAGGLPVELPTRPAGLSHRGIEASTNGYVVASDDVSSAWLRENPRATDSYVAAVKPVLTNRLARLDGYARHLATSGDVEIFVGPRMDRIDAFLGEPEEFRGAIDLLRDAPRDGRTALASAPEEGSSRYDEPDFIFGTQSWIDGQRVLIEYASDETGRPETVALDRDRFADAMERAFNTMQDEADRLRAALAAVL</sequence>
<dbReference type="AlphaFoldDB" id="A0A4R3YWV9"/>
<name>A0A4R3YWV9_9GAMM</name>
<keyword evidence="2" id="KW-1185">Reference proteome</keyword>
<gene>
    <name evidence="1" type="ORF">EC912_101166</name>
</gene>
<protein>
    <submittedName>
        <fullName evidence="1">Uncharacterized protein</fullName>
    </submittedName>
</protein>
<accession>A0A4R3YWV9</accession>
<proteinExistence type="predicted"/>
<evidence type="ECO:0000313" key="2">
    <source>
        <dbReference type="Proteomes" id="UP000295645"/>
    </source>
</evidence>